<dbReference type="InterPro" id="IPR034164">
    <property type="entry name" value="Pepsin-like_dom"/>
</dbReference>
<dbReference type="InterPro" id="IPR001461">
    <property type="entry name" value="Aspartic_peptidase_A1"/>
</dbReference>
<evidence type="ECO:0000256" key="3">
    <source>
        <dbReference type="ARBA" id="ARBA00022750"/>
    </source>
</evidence>
<keyword evidence="11" id="KW-1185">Reference proteome</keyword>
<dbReference type="AlphaFoldDB" id="A0A1Y2J1E1"/>
<dbReference type="GO" id="GO:0004190">
    <property type="term" value="F:aspartic-type endopeptidase activity"/>
    <property type="evidence" value="ECO:0007669"/>
    <property type="project" value="UniProtKB-KW"/>
</dbReference>
<evidence type="ECO:0000256" key="2">
    <source>
        <dbReference type="ARBA" id="ARBA00022670"/>
    </source>
</evidence>
<evidence type="ECO:0000256" key="7">
    <source>
        <dbReference type="RuleBase" id="RU000454"/>
    </source>
</evidence>
<dbReference type="Gene3D" id="2.40.70.10">
    <property type="entry name" value="Acid Proteases"/>
    <property type="match status" value="2"/>
</dbReference>
<dbReference type="InterPro" id="IPR033121">
    <property type="entry name" value="PEPTIDASE_A1"/>
</dbReference>
<evidence type="ECO:0000256" key="5">
    <source>
        <dbReference type="PIRSR" id="PIRSR601461-1"/>
    </source>
</evidence>
<keyword evidence="2 7" id="KW-0645">Protease</keyword>
<evidence type="ECO:0000256" key="8">
    <source>
        <dbReference type="SAM" id="SignalP"/>
    </source>
</evidence>
<evidence type="ECO:0000313" key="11">
    <source>
        <dbReference type="Proteomes" id="UP000193067"/>
    </source>
</evidence>
<evidence type="ECO:0000259" key="9">
    <source>
        <dbReference type="PROSITE" id="PS51767"/>
    </source>
</evidence>
<evidence type="ECO:0000256" key="6">
    <source>
        <dbReference type="PIRSR" id="PIRSR601461-2"/>
    </source>
</evidence>
<evidence type="ECO:0000256" key="4">
    <source>
        <dbReference type="ARBA" id="ARBA00022801"/>
    </source>
</evidence>
<feature type="active site" evidence="5">
    <location>
        <position position="136"/>
    </location>
</feature>
<proteinExistence type="inferred from homology"/>
<evidence type="ECO:0000313" key="10">
    <source>
        <dbReference type="EMBL" id="OSD06723.1"/>
    </source>
</evidence>
<accession>A0A1Y2J1E1</accession>
<dbReference type="CDD" id="cd05471">
    <property type="entry name" value="pepsin_like"/>
    <property type="match status" value="1"/>
</dbReference>
<protein>
    <submittedName>
        <fullName evidence="10">Acid protease</fullName>
    </submittedName>
</protein>
<dbReference type="PRINTS" id="PR00792">
    <property type="entry name" value="PEPSIN"/>
</dbReference>
<dbReference type="InterPro" id="IPR001969">
    <property type="entry name" value="Aspartic_peptidase_AS"/>
</dbReference>
<comment type="similarity">
    <text evidence="1 7">Belongs to the peptidase A1 family.</text>
</comment>
<keyword evidence="8" id="KW-0732">Signal</keyword>
<dbReference type="PANTHER" id="PTHR47966:SF51">
    <property type="entry name" value="BETA-SITE APP-CLEAVING ENZYME, ISOFORM A-RELATED"/>
    <property type="match status" value="1"/>
</dbReference>
<dbReference type="PROSITE" id="PS51767">
    <property type="entry name" value="PEPTIDASE_A1"/>
    <property type="match status" value="1"/>
</dbReference>
<name>A0A1Y2J1E1_TRAC3</name>
<reference evidence="10 11" key="1">
    <citation type="journal article" date="2015" name="Biotechnol. Biofuels">
        <title>Enhanced degradation of softwood versus hardwood by the white-rot fungus Pycnoporus coccineus.</title>
        <authorList>
            <person name="Couturier M."/>
            <person name="Navarro D."/>
            <person name="Chevret D."/>
            <person name="Henrissat B."/>
            <person name="Piumi F."/>
            <person name="Ruiz-Duenas F.J."/>
            <person name="Martinez A.T."/>
            <person name="Grigoriev I.V."/>
            <person name="Riley R."/>
            <person name="Lipzen A."/>
            <person name="Berrin J.G."/>
            <person name="Master E.R."/>
            <person name="Rosso M.N."/>
        </authorList>
    </citation>
    <scope>NUCLEOTIDE SEQUENCE [LARGE SCALE GENOMIC DNA]</scope>
    <source>
        <strain evidence="10 11">BRFM310</strain>
    </source>
</reference>
<dbReference type="STRING" id="1353009.A0A1Y2J1E1"/>
<gene>
    <name evidence="10" type="ORF">PYCCODRAFT_1422320</name>
</gene>
<dbReference type="InterPro" id="IPR021109">
    <property type="entry name" value="Peptidase_aspartic_dom_sf"/>
</dbReference>
<sequence>MLVQSSFVTLALVFCAAASPVAEGSGTIIPFQKRNGFVKEDGWFDHDRAVQQVVRDRNKHRNNLMNLERNEGSHAFNELTPIQGAHIRPVANYSAMYKAGNDKRQAESLTDEGGDQYWAGNIAIGTPGQTFLIDFDTGSADLWVPSVNCTSSYCSKKHKYNPASSSTEARKSGSFSIQYGDGSTVSGPVYTDSVSVAGVSVKNQYFSPVSTLSSMFGTQADDGILGMAFPAISNLRQSPFFNTAKTQGAVKTGVFGFKLAKSGSELYLGGTDSSQYSGSIEYHSVTGSGFWQIANAKLYIGTKTIESGIQTIIDSGTTIIYGPPSQVQAFYKNIPGSKLYDSANGFYSYPCNSAPSNVGFNWGGKTWTISASNFNFGQVSSTQCIGAIAGQDLGLGSNTWLLGDSFMKNVYSVFSFDKNSVGFATLR</sequence>
<dbReference type="OrthoDB" id="15189at2759"/>
<dbReference type="PANTHER" id="PTHR47966">
    <property type="entry name" value="BETA-SITE APP-CLEAVING ENZYME, ISOFORM A-RELATED"/>
    <property type="match status" value="1"/>
</dbReference>
<organism evidence="10 11">
    <name type="scientific">Trametes coccinea (strain BRFM310)</name>
    <name type="common">Pycnoporus coccineus</name>
    <dbReference type="NCBI Taxonomy" id="1353009"/>
    <lineage>
        <taxon>Eukaryota</taxon>
        <taxon>Fungi</taxon>
        <taxon>Dikarya</taxon>
        <taxon>Basidiomycota</taxon>
        <taxon>Agaricomycotina</taxon>
        <taxon>Agaricomycetes</taxon>
        <taxon>Polyporales</taxon>
        <taxon>Polyporaceae</taxon>
        <taxon>Trametes</taxon>
    </lineage>
</organism>
<keyword evidence="6" id="KW-1015">Disulfide bond</keyword>
<dbReference type="FunFam" id="2.40.70.10:FF:000115">
    <property type="entry name" value="Lysosomal aspartic protease"/>
    <property type="match status" value="1"/>
</dbReference>
<feature type="signal peptide" evidence="8">
    <location>
        <begin position="1"/>
        <end position="18"/>
    </location>
</feature>
<dbReference type="EMBL" id="KZ084089">
    <property type="protein sequence ID" value="OSD06723.1"/>
    <property type="molecule type" value="Genomic_DNA"/>
</dbReference>
<feature type="disulfide bond" evidence="6">
    <location>
        <begin position="149"/>
        <end position="154"/>
    </location>
</feature>
<dbReference type="GO" id="GO:0006508">
    <property type="term" value="P:proteolysis"/>
    <property type="evidence" value="ECO:0007669"/>
    <property type="project" value="UniProtKB-KW"/>
</dbReference>
<evidence type="ECO:0000256" key="1">
    <source>
        <dbReference type="ARBA" id="ARBA00007447"/>
    </source>
</evidence>
<feature type="domain" description="Peptidase A1" evidence="9">
    <location>
        <begin position="118"/>
        <end position="424"/>
    </location>
</feature>
<keyword evidence="3 7" id="KW-0064">Aspartyl protease</keyword>
<dbReference type="SUPFAM" id="SSF50630">
    <property type="entry name" value="Acid proteases"/>
    <property type="match status" value="1"/>
</dbReference>
<dbReference type="Pfam" id="PF00026">
    <property type="entry name" value="Asp"/>
    <property type="match status" value="1"/>
</dbReference>
<dbReference type="Proteomes" id="UP000193067">
    <property type="component" value="Unassembled WGS sequence"/>
</dbReference>
<feature type="chain" id="PRO_5013277073" evidence="8">
    <location>
        <begin position="19"/>
        <end position="427"/>
    </location>
</feature>
<dbReference type="PROSITE" id="PS00141">
    <property type="entry name" value="ASP_PROTEASE"/>
    <property type="match status" value="1"/>
</dbReference>
<keyword evidence="4 7" id="KW-0378">Hydrolase</keyword>
<feature type="active site" evidence="5">
    <location>
        <position position="314"/>
    </location>
</feature>